<dbReference type="PROSITE" id="PS50109">
    <property type="entry name" value="HIS_KIN"/>
    <property type="match status" value="1"/>
</dbReference>
<dbReference type="Gene3D" id="3.30.565.10">
    <property type="entry name" value="Histidine kinase-like ATPase, C-terminal domain"/>
    <property type="match status" value="1"/>
</dbReference>
<feature type="domain" description="HAMP" evidence="14">
    <location>
        <begin position="191"/>
        <end position="243"/>
    </location>
</feature>
<dbReference type="Gene3D" id="1.10.287.130">
    <property type="match status" value="1"/>
</dbReference>
<keyword evidence="16" id="KW-1185">Reference proteome</keyword>
<feature type="coiled-coil region" evidence="11">
    <location>
        <begin position="228"/>
        <end position="255"/>
    </location>
</feature>
<keyword evidence="6 12" id="KW-0812">Transmembrane</keyword>
<keyword evidence="4" id="KW-0597">Phosphoprotein</keyword>
<evidence type="ECO:0000256" key="2">
    <source>
        <dbReference type="ARBA" id="ARBA00004141"/>
    </source>
</evidence>
<evidence type="ECO:0000256" key="6">
    <source>
        <dbReference type="ARBA" id="ARBA00022692"/>
    </source>
</evidence>
<dbReference type="InterPro" id="IPR036097">
    <property type="entry name" value="HisK_dim/P_sf"/>
</dbReference>
<dbReference type="InterPro" id="IPR003594">
    <property type="entry name" value="HATPase_dom"/>
</dbReference>
<evidence type="ECO:0000256" key="3">
    <source>
        <dbReference type="ARBA" id="ARBA00012438"/>
    </source>
</evidence>
<comment type="catalytic activity">
    <reaction evidence="1">
        <text>ATP + protein L-histidine = ADP + protein N-phospho-L-histidine.</text>
        <dbReference type="EC" id="2.7.13.3"/>
    </reaction>
</comment>
<dbReference type="SUPFAM" id="SSF55874">
    <property type="entry name" value="ATPase domain of HSP90 chaperone/DNA topoisomerase II/histidine kinase"/>
    <property type="match status" value="1"/>
</dbReference>
<keyword evidence="10 12" id="KW-0472">Membrane</keyword>
<dbReference type="RefSeq" id="WP_021282080.1">
    <property type="nucleotide sequence ID" value="NZ_JAGGLL010000013.1"/>
</dbReference>
<dbReference type="CDD" id="cd00075">
    <property type="entry name" value="HATPase"/>
    <property type="match status" value="1"/>
</dbReference>
<comment type="subcellular location">
    <subcellularLocation>
        <location evidence="2">Membrane</location>
        <topology evidence="2">Multi-pass membrane protein</topology>
    </subcellularLocation>
</comment>
<dbReference type="Gene3D" id="6.10.340.10">
    <property type="match status" value="1"/>
</dbReference>
<dbReference type="InterPro" id="IPR005467">
    <property type="entry name" value="His_kinase_dom"/>
</dbReference>
<dbReference type="SMART" id="SM00388">
    <property type="entry name" value="HisKA"/>
    <property type="match status" value="1"/>
</dbReference>
<evidence type="ECO:0000313" key="15">
    <source>
        <dbReference type="EMBL" id="MBP2022136.1"/>
    </source>
</evidence>
<dbReference type="InterPro" id="IPR050398">
    <property type="entry name" value="HssS/ArlS-like"/>
</dbReference>
<evidence type="ECO:0000256" key="1">
    <source>
        <dbReference type="ARBA" id="ARBA00000085"/>
    </source>
</evidence>
<organism evidence="15 16">
    <name type="scientific">Clostridium punense</name>
    <dbReference type="NCBI Taxonomy" id="1054297"/>
    <lineage>
        <taxon>Bacteria</taxon>
        <taxon>Bacillati</taxon>
        <taxon>Bacillota</taxon>
        <taxon>Clostridia</taxon>
        <taxon>Eubacteriales</taxon>
        <taxon>Clostridiaceae</taxon>
        <taxon>Clostridium</taxon>
    </lineage>
</organism>
<keyword evidence="5" id="KW-0808">Transferase</keyword>
<evidence type="ECO:0000256" key="7">
    <source>
        <dbReference type="ARBA" id="ARBA00022777"/>
    </source>
</evidence>
<reference evidence="15 16" key="1">
    <citation type="submission" date="2021-03" db="EMBL/GenBank/DDBJ databases">
        <title>Genomic Encyclopedia of Type Strains, Phase IV (KMG-IV): sequencing the most valuable type-strain genomes for metagenomic binning, comparative biology and taxonomic classification.</title>
        <authorList>
            <person name="Goeker M."/>
        </authorList>
    </citation>
    <scope>NUCLEOTIDE SEQUENCE [LARGE SCALE GENOMIC DNA]</scope>
    <source>
        <strain evidence="15 16">DSM 28650</strain>
    </source>
</reference>
<keyword evidence="11" id="KW-0175">Coiled coil</keyword>
<gene>
    <name evidence="15" type="ORF">J2Z44_001937</name>
</gene>
<dbReference type="Pfam" id="PF00512">
    <property type="entry name" value="HisKA"/>
    <property type="match status" value="1"/>
</dbReference>
<dbReference type="GO" id="GO:0016301">
    <property type="term" value="F:kinase activity"/>
    <property type="evidence" value="ECO:0007669"/>
    <property type="project" value="UniProtKB-KW"/>
</dbReference>
<comment type="caution">
    <text evidence="15">The sequence shown here is derived from an EMBL/GenBank/DDBJ whole genome shotgun (WGS) entry which is preliminary data.</text>
</comment>
<feature type="domain" description="Histidine kinase" evidence="13">
    <location>
        <begin position="265"/>
        <end position="476"/>
    </location>
</feature>
<keyword evidence="9" id="KW-0902">Two-component regulatory system</keyword>
<dbReference type="SMART" id="SM00387">
    <property type="entry name" value="HATPase_c"/>
    <property type="match status" value="1"/>
</dbReference>
<dbReference type="InterPro" id="IPR003661">
    <property type="entry name" value="HisK_dim/P_dom"/>
</dbReference>
<dbReference type="SUPFAM" id="SSF47384">
    <property type="entry name" value="Homodimeric domain of signal transducing histidine kinase"/>
    <property type="match status" value="1"/>
</dbReference>
<feature type="transmembrane region" description="Helical" evidence="12">
    <location>
        <begin position="170"/>
        <end position="189"/>
    </location>
</feature>
<evidence type="ECO:0000313" key="16">
    <source>
        <dbReference type="Proteomes" id="UP001519308"/>
    </source>
</evidence>
<feature type="transmembrane region" description="Helical" evidence="12">
    <location>
        <begin position="6"/>
        <end position="26"/>
    </location>
</feature>
<evidence type="ECO:0000256" key="8">
    <source>
        <dbReference type="ARBA" id="ARBA00022989"/>
    </source>
</evidence>
<sequence length="476" mass="54258">MKIRNKFISGLIFILIVSVIIMNVAITKILKVNMESGINNSLKQVMNSTHEYIRYKLLTNTSKNKEESLIEEGSYIVKYIALNYQCTVDITDMQGELIVGNMEEESKSVVKNSNTMAMEGKGIVDLNYKNGGINAALTYPIFINDNYIGIVNIAKNFDSEYITYRNTMELINIIEGGIFAAIFIFLFLMTTKITKPITALTNAIIKLGNGDYDVPINQHGKDEVAILAREFINMKDKIREQIETIENEKDKVYKLEKGRREFFNSVTHELKTPLTAISGYAELLLTGMVEDKAFDKRAIERIYSESDRLHKLVLELIEVSKGLYVVKEEVKEVDMKKLITQSCNDMSIKASKYSLTIVQNINQGVIRAQEDRIRQVMINLIDNAIKYSVNGKEIYVNSYRVQDKYYVEVINHSNPIPEEIFNSIFEPFVKLNEVNNKESRGLGLYLCNEIVKEHGGEIIVENGELVKVRVTLTDSI</sequence>
<evidence type="ECO:0000259" key="13">
    <source>
        <dbReference type="PROSITE" id="PS50109"/>
    </source>
</evidence>
<dbReference type="Proteomes" id="UP001519308">
    <property type="component" value="Unassembled WGS sequence"/>
</dbReference>
<dbReference type="PANTHER" id="PTHR45528:SF10">
    <property type="entry name" value="METHYL-ACCEPTING CHEMOTAXIS PROTEIN"/>
    <property type="match status" value="1"/>
</dbReference>
<keyword evidence="8 12" id="KW-1133">Transmembrane helix</keyword>
<evidence type="ECO:0000256" key="10">
    <source>
        <dbReference type="ARBA" id="ARBA00023136"/>
    </source>
</evidence>
<accession>A0ABS4K2X2</accession>
<dbReference type="CDD" id="cd00082">
    <property type="entry name" value="HisKA"/>
    <property type="match status" value="1"/>
</dbReference>
<evidence type="ECO:0000256" key="5">
    <source>
        <dbReference type="ARBA" id="ARBA00022679"/>
    </source>
</evidence>
<evidence type="ECO:0000259" key="14">
    <source>
        <dbReference type="PROSITE" id="PS50885"/>
    </source>
</evidence>
<evidence type="ECO:0000256" key="9">
    <source>
        <dbReference type="ARBA" id="ARBA00023012"/>
    </source>
</evidence>
<dbReference type="InterPro" id="IPR036890">
    <property type="entry name" value="HATPase_C_sf"/>
</dbReference>
<dbReference type="Pfam" id="PF02518">
    <property type="entry name" value="HATPase_c"/>
    <property type="match status" value="1"/>
</dbReference>
<protein>
    <recommendedName>
        <fullName evidence="3">histidine kinase</fullName>
        <ecNumber evidence="3">2.7.13.3</ecNumber>
    </recommendedName>
</protein>
<dbReference type="PROSITE" id="PS50885">
    <property type="entry name" value="HAMP"/>
    <property type="match status" value="1"/>
</dbReference>
<dbReference type="PANTHER" id="PTHR45528">
    <property type="entry name" value="SENSOR HISTIDINE KINASE CPXA"/>
    <property type="match status" value="1"/>
</dbReference>
<dbReference type="Pfam" id="PF00672">
    <property type="entry name" value="HAMP"/>
    <property type="match status" value="1"/>
</dbReference>
<keyword evidence="7 15" id="KW-0418">Kinase</keyword>
<dbReference type="CDD" id="cd06225">
    <property type="entry name" value="HAMP"/>
    <property type="match status" value="1"/>
</dbReference>
<name>A0ABS4K2X2_9CLOT</name>
<dbReference type="SUPFAM" id="SSF158472">
    <property type="entry name" value="HAMP domain-like"/>
    <property type="match status" value="1"/>
</dbReference>
<dbReference type="InterPro" id="IPR003660">
    <property type="entry name" value="HAMP_dom"/>
</dbReference>
<proteinExistence type="predicted"/>
<dbReference type="EC" id="2.7.13.3" evidence="3"/>
<dbReference type="EMBL" id="JAGGLL010000013">
    <property type="protein sequence ID" value="MBP2022136.1"/>
    <property type="molecule type" value="Genomic_DNA"/>
</dbReference>
<dbReference type="SMART" id="SM00304">
    <property type="entry name" value="HAMP"/>
    <property type="match status" value="1"/>
</dbReference>
<evidence type="ECO:0000256" key="12">
    <source>
        <dbReference type="SAM" id="Phobius"/>
    </source>
</evidence>
<evidence type="ECO:0000256" key="4">
    <source>
        <dbReference type="ARBA" id="ARBA00022553"/>
    </source>
</evidence>
<evidence type="ECO:0000256" key="11">
    <source>
        <dbReference type="SAM" id="Coils"/>
    </source>
</evidence>